<dbReference type="RefSeq" id="WP_113957396.1">
    <property type="nucleotide sequence ID" value="NZ_QNRR01000002.1"/>
</dbReference>
<proteinExistence type="predicted"/>
<reference evidence="1 2" key="1">
    <citation type="submission" date="2018-06" db="EMBL/GenBank/DDBJ databases">
        <title>Genomic Encyclopedia of Type Strains, Phase IV (KMG-IV): sequencing the most valuable type-strain genomes for metagenomic binning, comparative biology and taxonomic classification.</title>
        <authorList>
            <person name="Goeker M."/>
        </authorList>
    </citation>
    <scope>NUCLEOTIDE SEQUENCE [LARGE SCALE GENOMIC DNA]</scope>
    <source>
        <strain evidence="1 2">DSM 25532</strain>
    </source>
</reference>
<evidence type="ECO:0000313" key="1">
    <source>
        <dbReference type="EMBL" id="RBP45827.1"/>
    </source>
</evidence>
<organism evidence="1 2">
    <name type="scientific">Roseimicrobium gellanilyticum</name>
    <dbReference type="NCBI Taxonomy" id="748857"/>
    <lineage>
        <taxon>Bacteria</taxon>
        <taxon>Pseudomonadati</taxon>
        <taxon>Verrucomicrobiota</taxon>
        <taxon>Verrucomicrobiia</taxon>
        <taxon>Verrucomicrobiales</taxon>
        <taxon>Verrucomicrobiaceae</taxon>
        <taxon>Roseimicrobium</taxon>
    </lineage>
</organism>
<dbReference type="EMBL" id="QNRR01000002">
    <property type="protein sequence ID" value="RBP45827.1"/>
    <property type="molecule type" value="Genomic_DNA"/>
</dbReference>
<evidence type="ECO:0000313" key="2">
    <source>
        <dbReference type="Proteomes" id="UP000253426"/>
    </source>
</evidence>
<accession>A0A366HT05</accession>
<dbReference type="Proteomes" id="UP000253426">
    <property type="component" value="Unassembled WGS sequence"/>
</dbReference>
<keyword evidence="2" id="KW-1185">Reference proteome</keyword>
<protein>
    <submittedName>
        <fullName evidence="1">Uncharacterized protein</fullName>
    </submittedName>
</protein>
<sequence length="103" mass="11727">MKTRDVLLLLLCMGFCSLITGWFGGRTLDEWSDYGEAEAMASALNHEAEKAGAWPEEKSVHYRGRERLKDGKGQVVVIVNEHFKLRLPADRFVPQIERTKQGH</sequence>
<gene>
    <name evidence="1" type="ORF">DES53_102209</name>
</gene>
<name>A0A366HT05_9BACT</name>
<comment type="caution">
    <text evidence="1">The sequence shown here is derived from an EMBL/GenBank/DDBJ whole genome shotgun (WGS) entry which is preliminary data.</text>
</comment>
<dbReference type="AlphaFoldDB" id="A0A366HT05"/>